<accession>A0A060T4K8</accession>
<keyword evidence="2" id="KW-0539">Nucleus</keyword>
<dbReference type="SMART" id="SM00102">
    <property type="entry name" value="ADF"/>
    <property type="match status" value="1"/>
</dbReference>
<dbReference type="PANTHER" id="PTHR11249:SF2">
    <property type="entry name" value="GLIA MATURATION FACTOR"/>
    <property type="match status" value="1"/>
</dbReference>
<comment type="subcellular location">
    <subcellularLocation>
        <location evidence="2">Cytoplasm</location>
    </subcellularLocation>
    <subcellularLocation>
        <location evidence="2">Nucleus</location>
    </subcellularLocation>
</comment>
<dbReference type="SUPFAM" id="SSF55753">
    <property type="entry name" value="Actin depolymerizing proteins"/>
    <property type="match status" value="1"/>
</dbReference>
<dbReference type="GO" id="GO:0003779">
    <property type="term" value="F:actin binding"/>
    <property type="evidence" value="ECO:0007669"/>
    <property type="project" value="InterPro"/>
</dbReference>
<name>A0A060T4K8_BLAAD</name>
<dbReference type="InterPro" id="IPR002108">
    <property type="entry name" value="ADF-H"/>
</dbReference>
<dbReference type="GO" id="GO:0030479">
    <property type="term" value="C:actin cortical patch"/>
    <property type="evidence" value="ECO:0007669"/>
    <property type="project" value="TreeGrafter"/>
</dbReference>
<dbReference type="PROSITE" id="PS51263">
    <property type="entry name" value="ADF_H"/>
    <property type="match status" value="1"/>
</dbReference>
<dbReference type="EMBL" id="HG937693">
    <property type="protein sequence ID" value="CDP34111.1"/>
    <property type="molecule type" value="Genomic_DNA"/>
</dbReference>
<dbReference type="GO" id="GO:0071846">
    <property type="term" value="P:actin filament debranching"/>
    <property type="evidence" value="ECO:0007669"/>
    <property type="project" value="InterPro"/>
</dbReference>
<dbReference type="Pfam" id="PF00241">
    <property type="entry name" value="Cofilin_ADF"/>
    <property type="match status" value="1"/>
</dbReference>
<dbReference type="PIRSF" id="PIRSF001788">
    <property type="entry name" value="GMF-beta"/>
    <property type="match status" value="1"/>
</dbReference>
<evidence type="ECO:0000259" key="3">
    <source>
        <dbReference type="PROSITE" id="PS51263"/>
    </source>
</evidence>
<dbReference type="InterPro" id="IPR011171">
    <property type="entry name" value="GMF"/>
</dbReference>
<dbReference type="GO" id="GO:0071933">
    <property type="term" value="F:Arp2/3 complex binding"/>
    <property type="evidence" value="ECO:0007669"/>
    <property type="project" value="InterPro"/>
</dbReference>
<dbReference type="Gene3D" id="3.40.20.10">
    <property type="entry name" value="Severin"/>
    <property type="match status" value="1"/>
</dbReference>
<evidence type="ECO:0000256" key="1">
    <source>
        <dbReference type="ARBA" id="ARBA00010055"/>
    </source>
</evidence>
<evidence type="ECO:0000256" key="2">
    <source>
        <dbReference type="PIRNR" id="PIRNR001788"/>
    </source>
</evidence>
<dbReference type="InterPro" id="IPR029006">
    <property type="entry name" value="ADF-H/Gelsolin-like_dom_sf"/>
</dbReference>
<organism evidence="4">
    <name type="scientific">Blastobotrys adeninivorans</name>
    <name type="common">Yeast</name>
    <name type="synonym">Arxula adeninivorans</name>
    <dbReference type="NCBI Taxonomy" id="409370"/>
    <lineage>
        <taxon>Eukaryota</taxon>
        <taxon>Fungi</taxon>
        <taxon>Dikarya</taxon>
        <taxon>Ascomycota</taxon>
        <taxon>Saccharomycotina</taxon>
        <taxon>Dipodascomycetes</taxon>
        <taxon>Dipodascales</taxon>
        <taxon>Trichomonascaceae</taxon>
        <taxon>Blastobotrys</taxon>
    </lineage>
</organism>
<protein>
    <submittedName>
        <fullName evidence="4">ARAD1C04972p</fullName>
    </submittedName>
</protein>
<reference evidence="4" key="1">
    <citation type="submission" date="2014-02" db="EMBL/GenBank/DDBJ databases">
        <authorList>
            <person name="Genoscope - CEA"/>
        </authorList>
    </citation>
    <scope>NUCLEOTIDE SEQUENCE</scope>
    <source>
        <strain evidence="4">LS3</strain>
    </source>
</reference>
<evidence type="ECO:0000313" key="4">
    <source>
        <dbReference type="EMBL" id="CDP34111.1"/>
    </source>
</evidence>
<dbReference type="PhylomeDB" id="A0A060T4K8"/>
<proteinExistence type="inferred from homology"/>
<sequence>MASLYTIPEQTKTTLKKFRLSSSRAGTFQALVVKIASDHSIAVEDEPITSLDELAEELPDAAPRFVIVSYPLQKSDGRKVLPYVMLYYRPQTTTQENKMVYAGAVELVRNEAMVQKVIELEDPDDLEELEEKL</sequence>
<dbReference type="AlphaFoldDB" id="A0A060T4K8"/>
<gene>
    <name evidence="4" type="ORF">GNLVRS02_ARAD1C04972g</name>
</gene>
<keyword evidence="2" id="KW-0963">Cytoplasm</keyword>
<dbReference type="GO" id="GO:0005634">
    <property type="term" value="C:nucleus"/>
    <property type="evidence" value="ECO:0007669"/>
    <property type="project" value="UniProtKB-SubCell"/>
</dbReference>
<comment type="similarity">
    <text evidence="1 2">Belongs to the actin-binding proteins ADF family. GMF subfamily.</text>
</comment>
<feature type="domain" description="ADF-H" evidence="3">
    <location>
        <begin position="3"/>
        <end position="133"/>
    </location>
</feature>
<reference evidence="4" key="2">
    <citation type="submission" date="2014-06" db="EMBL/GenBank/DDBJ databases">
        <title>The complete genome of Blastobotrys (Arxula) adeninivorans LS3 - a yeast of biotechnological interest.</title>
        <authorList>
            <person name="Kunze G."/>
            <person name="Gaillardin C."/>
            <person name="Czernicka M."/>
            <person name="Durrens P."/>
            <person name="Martin T."/>
            <person name="Boer E."/>
            <person name="Gabaldon T."/>
            <person name="Cruz J."/>
            <person name="Talla E."/>
            <person name="Marck C."/>
            <person name="Goffeau A."/>
            <person name="Barbe V."/>
            <person name="Baret P."/>
            <person name="Baronian K."/>
            <person name="Beier S."/>
            <person name="Bleykasten C."/>
            <person name="Bode R."/>
            <person name="Casaregola S."/>
            <person name="Despons L."/>
            <person name="Fairhead C."/>
            <person name="Giersberg M."/>
            <person name="Gierski P."/>
            <person name="Hahnel U."/>
            <person name="Hartmann A."/>
            <person name="Jankowska D."/>
            <person name="Jubin C."/>
            <person name="Jung P."/>
            <person name="Lafontaine I."/>
            <person name="Leh-Louis V."/>
            <person name="Lemaire M."/>
            <person name="Marcet-Houben M."/>
            <person name="Mascher M."/>
            <person name="Morel G."/>
            <person name="Richard G.-F."/>
            <person name="Riechen J."/>
            <person name="Sacerdot C."/>
            <person name="Sarkar A."/>
            <person name="Savel G."/>
            <person name="Schacherer J."/>
            <person name="Sherman D."/>
            <person name="Straub M.-L."/>
            <person name="Stein N."/>
            <person name="Thierry A."/>
            <person name="Trautwein-Schult A."/>
            <person name="Westhof E."/>
            <person name="Worch S."/>
            <person name="Dujon B."/>
            <person name="Souciet J.-L."/>
            <person name="Wincker P."/>
            <person name="Scholz U."/>
            <person name="Neuveglise N."/>
        </authorList>
    </citation>
    <scope>NUCLEOTIDE SEQUENCE</scope>
    <source>
        <strain evidence="4">LS3</strain>
    </source>
</reference>
<dbReference type="GO" id="GO:0034316">
    <property type="term" value="P:negative regulation of Arp2/3 complex-mediated actin nucleation"/>
    <property type="evidence" value="ECO:0007669"/>
    <property type="project" value="TreeGrafter"/>
</dbReference>
<dbReference type="PANTHER" id="PTHR11249">
    <property type="entry name" value="GLIAL FACTOR NATURATION FACTOR"/>
    <property type="match status" value="1"/>
</dbReference>